<dbReference type="InterPro" id="IPR035093">
    <property type="entry name" value="RelE/ParE_toxin_dom_sf"/>
</dbReference>
<dbReference type="Pfam" id="PF05973">
    <property type="entry name" value="Gp49"/>
    <property type="match status" value="1"/>
</dbReference>
<reference evidence="1" key="1">
    <citation type="journal article" date="2022" name="Front. Microbiol.">
        <title>Genome-based taxonomic rearrangement of Oceanobacter-related bacteria including the description of Thalassolituus hydrocarbonoclasticus sp. nov. and Thalassolituus pacificus sp. nov. and emended description of the genus Thalassolituus.</title>
        <authorList>
            <person name="Dong C."/>
            <person name="Wei L."/>
            <person name="Wang J."/>
            <person name="Lai Q."/>
            <person name="Huang Z."/>
            <person name="Shao Z."/>
        </authorList>
    </citation>
    <scope>NUCLEOTIDE SEQUENCE</scope>
    <source>
        <strain evidence="1">59MF3M-4</strain>
    </source>
</reference>
<gene>
    <name evidence="1" type="ORF">NYR02_00725</name>
</gene>
<comment type="caution">
    <text evidence="1">The sequence shown here is derived from an EMBL/GenBank/DDBJ whole genome shotgun (WGS) entry which is preliminary data.</text>
</comment>
<reference evidence="1" key="2">
    <citation type="submission" date="2022-08" db="EMBL/GenBank/DDBJ databases">
        <authorList>
            <person name="Dong C."/>
        </authorList>
    </citation>
    <scope>NUCLEOTIDE SEQUENCE</scope>
    <source>
        <strain evidence="1">59MF3M-4</strain>
    </source>
</reference>
<dbReference type="PANTHER" id="PTHR41791">
    <property type="entry name" value="SSL7039 PROTEIN"/>
    <property type="match status" value="1"/>
</dbReference>
<dbReference type="EMBL" id="JAOANI010000002">
    <property type="protein sequence ID" value="MCT7357545.1"/>
    <property type="molecule type" value="Genomic_DNA"/>
</dbReference>
<protein>
    <submittedName>
        <fullName evidence="1">Type II toxin-antitoxin system RelE/ParE family toxin</fullName>
    </submittedName>
</protein>
<sequence length="100" mass="11664">MNYNVETTDHFDKWLRKLKDRSARIAILERITKIQSTGHFGDFKVISSDLHELRLFIGPGYRVYYTIRDGRLVILLAGGDKSTQDRDIKKANELLQELLK</sequence>
<evidence type="ECO:0000313" key="1">
    <source>
        <dbReference type="EMBL" id="MCT7357545.1"/>
    </source>
</evidence>
<dbReference type="Proteomes" id="UP001147830">
    <property type="component" value="Unassembled WGS sequence"/>
</dbReference>
<dbReference type="RefSeq" id="WP_260974478.1">
    <property type="nucleotide sequence ID" value="NZ_JAOANI010000002.1"/>
</dbReference>
<dbReference type="Gene3D" id="3.30.2310.20">
    <property type="entry name" value="RelE-like"/>
    <property type="match status" value="1"/>
</dbReference>
<dbReference type="SUPFAM" id="SSF143011">
    <property type="entry name" value="RelE-like"/>
    <property type="match status" value="1"/>
</dbReference>
<proteinExistence type="predicted"/>
<dbReference type="NCBIfam" id="TIGR02683">
    <property type="entry name" value="upstrm_HI1419"/>
    <property type="match status" value="1"/>
</dbReference>
<accession>A0A9X3APQ8</accession>
<evidence type="ECO:0000313" key="2">
    <source>
        <dbReference type="Proteomes" id="UP001147830"/>
    </source>
</evidence>
<keyword evidence="2" id="KW-1185">Reference proteome</keyword>
<dbReference type="PIRSF" id="PIRSF028744">
    <property type="entry name" value="Addict_mod_HI1419"/>
    <property type="match status" value="1"/>
</dbReference>
<name>A0A9X3APQ8_9GAMM</name>
<dbReference type="InterPro" id="IPR009241">
    <property type="entry name" value="HigB-like"/>
</dbReference>
<dbReference type="PANTHER" id="PTHR41791:SF1">
    <property type="entry name" value="SSL7039 PROTEIN"/>
    <property type="match status" value="1"/>
</dbReference>
<dbReference type="AlphaFoldDB" id="A0A9X3APQ8"/>
<organism evidence="1 2">
    <name type="scientific">Thalassolituus pacificus</name>
    <dbReference type="NCBI Taxonomy" id="2975440"/>
    <lineage>
        <taxon>Bacteria</taxon>
        <taxon>Pseudomonadati</taxon>
        <taxon>Pseudomonadota</taxon>
        <taxon>Gammaproteobacteria</taxon>
        <taxon>Oceanospirillales</taxon>
        <taxon>Oceanospirillaceae</taxon>
        <taxon>Thalassolituus</taxon>
    </lineage>
</organism>
<dbReference type="InterPro" id="IPR014056">
    <property type="entry name" value="TypeIITA-like_toxin_pred"/>
</dbReference>